<sequence length="873" mass="100262">MKNVYTVAHTHWDYEWYFTRQESKAQFIFHMDEVLTALEEKKLDYYTLDGQMSILEDYLSVCPEKEASIRKFVKAGRLFIGPWFTQIDEMTTSGESIVRNLRLGMKQADELGGTMRVGYLPDSFGQSQDMPKIYQGFNINHALFWRGLAKDAKTRYFYWSSEDGSKVLTANIKNGYYAGVDLIENNQFDELVERISTETPSCHHLLPTGGDQRAVDFNLKERIELGNQESDESINYIESNYPEFFKALETQKGLPELTGEFIDPSDSKIHRGIYSSRYDLKQLYDKLERVLTYQLEPFSIIARDYGISVKQGLIDSLWATVARGQAHDSAGGCNSDKTNQDIYQRGINALQEAQSTMDYLLRKVSISINENQLNELFIWNPLPFDMSEVRQFEVTTQLPEFKLVDKSGKELEFDIVTQRVENDALLRRNPAERLDESYYVTTVAIKVDIPAMSYIMVQVSEGRTSGKSLKVSDEISSDAYRLQFKEGKFNLYSEKLGKWYTNFLKIEDGGDEGDTYDYSPAYHDWLLELDFSNATETIIEEGNLVSRMLVKGEWQLPYNLDSRKNQRLDAVVGYELELILCSDSPRIDVNLTLDNQVLDHRMRLMLMTDIKGTDSYADTPFGVIKRPVEDDNIKNWREIGYKEEPTSMRPMLHFANTHSNESSWSFLTKGTKDFQLIGDDYETLAITIFRGVGFLGRPDTIRRPGDASGLHMRELETPDSQLLGKLTFEGSIILDSKFDAQDLQKKYLSITQENLYYQTQVLNRFTTQLQYFQSNLLPLEKTIVNQKLAINNENVVISSLLPSIDGTGIELRLYNPSKEKISQVGTIDFESPVDVFLLDLEGKIKQSLSANIDKLEMKSFEPGEIRTYGIHFK</sequence>
<dbReference type="SUPFAM" id="SSF74650">
    <property type="entry name" value="Galactose mutarotase-like"/>
    <property type="match status" value="1"/>
</dbReference>
<evidence type="ECO:0000256" key="3">
    <source>
        <dbReference type="ARBA" id="ARBA00022801"/>
    </source>
</evidence>
<dbReference type="GO" id="GO:0006013">
    <property type="term" value="P:mannose metabolic process"/>
    <property type="evidence" value="ECO:0007669"/>
    <property type="project" value="InterPro"/>
</dbReference>
<dbReference type="SUPFAM" id="SSF88713">
    <property type="entry name" value="Glycoside hydrolase/deacetylase"/>
    <property type="match status" value="1"/>
</dbReference>
<dbReference type="InterPro" id="IPR011682">
    <property type="entry name" value="Glyco_hydro_38_C"/>
</dbReference>
<evidence type="ECO:0000313" key="6">
    <source>
        <dbReference type="EMBL" id="WEG72883.1"/>
    </source>
</evidence>
<accession>A0AAF0I5B8</accession>
<keyword evidence="4" id="KW-0326">Glycosidase</keyword>
<dbReference type="PANTHER" id="PTHR46017">
    <property type="entry name" value="ALPHA-MANNOSIDASE 2C1"/>
    <property type="match status" value="1"/>
</dbReference>
<dbReference type="GO" id="GO:0030246">
    <property type="term" value="F:carbohydrate binding"/>
    <property type="evidence" value="ECO:0007669"/>
    <property type="project" value="InterPro"/>
</dbReference>
<dbReference type="PANTHER" id="PTHR46017:SF2">
    <property type="entry name" value="MANNOSYLGLYCERATE HYDROLASE"/>
    <property type="match status" value="1"/>
</dbReference>
<dbReference type="GO" id="GO:0046872">
    <property type="term" value="F:metal ion binding"/>
    <property type="evidence" value="ECO:0007669"/>
    <property type="project" value="UniProtKB-KW"/>
</dbReference>
<organism evidence="6 7">
    <name type="scientific">Vagococcus intermedius</name>
    <dbReference type="NCBI Taxonomy" id="2991418"/>
    <lineage>
        <taxon>Bacteria</taxon>
        <taxon>Bacillati</taxon>
        <taxon>Bacillota</taxon>
        <taxon>Bacilli</taxon>
        <taxon>Lactobacillales</taxon>
        <taxon>Enterococcaceae</taxon>
        <taxon>Vagococcus</taxon>
    </lineage>
</organism>
<dbReference type="GO" id="GO:0004559">
    <property type="term" value="F:alpha-mannosidase activity"/>
    <property type="evidence" value="ECO:0007669"/>
    <property type="project" value="InterPro"/>
</dbReference>
<keyword evidence="3" id="KW-0378">Hydrolase</keyword>
<evidence type="ECO:0000256" key="2">
    <source>
        <dbReference type="ARBA" id="ARBA00022723"/>
    </source>
</evidence>
<dbReference type="Gene3D" id="3.20.110.10">
    <property type="entry name" value="Glycoside hydrolase 38, N terminal domain"/>
    <property type="match status" value="1"/>
</dbReference>
<reference evidence="6" key="1">
    <citation type="submission" date="2022-10" db="EMBL/GenBank/DDBJ databases">
        <title>Vagococcus sp. isolated from poultry meat.</title>
        <authorList>
            <person name="Johansson P."/>
            <person name="Bjorkroth J."/>
        </authorList>
    </citation>
    <scope>NUCLEOTIDE SEQUENCE</scope>
    <source>
        <strain evidence="6">STAA11</strain>
    </source>
</reference>
<dbReference type="Pfam" id="PF09261">
    <property type="entry name" value="Alpha-mann_mid"/>
    <property type="match status" value="1"/>
</dbReference>
<dbReference type="Pfam" id="PF01074">
    <property type="entry name" value="Glyco_hydro_38N"/>
    <property type="match status" value="1"/>
</dbReference>
<dbReference type="InterPro" id="IPR011330">
    <property type="entry name" value="Glyco_hydro/deAcase_b/a-brl"/>
</dbReference>
<dbReference type="InterPro" id="IPR000602">
    <property type="entry name" value="Glyco_hydro_38_N"/>
</dbReference>
<dbReference type="KEGG" id="vie:OL234_07835"/>
<dbReference type="InterPro" id="IPR037094">
    <property type="entry name" value="Glyco_hydro_38_cen_sf"/>
</dbReference>
<evidence type="ECO:0000313" key="7">
    <source>
        <dbReference type="Proteomes" id="UP001179647"/>
    </source>
</evidence>
<dbReference type="CDD" id="cd10815">
    <property type="entry name" value="GH38N_AMII_EcMngB_like"/>
    <property type="match status" value="1"/>
</dbReference>
<dbReference type="SUPFAM" id="SSF88688">
    <property type="entry name" value="Families 57/38 glycoside transferase middle domain"/>
    <property type="match status" value="1"/>
</dbReference>
<protein>
    <submittedName>
        <fullName evidence="6">Alpha-mannosidase</fullName>
    </submittedName>
</protein>
<name>A0AAF0I5B8_9ENTE</name>
<proteinExistence type="inferred from homology"/>
<dbReference type="InterPro" id="IPR028995">
    <property type="entry name" value="Glyco_hydro_57/38_cen_sf"/>
</dbReference>
<dbReference type="EMBL" id="CP110232">
    <property type="protein sequence ID" value="WEG72883.1"/>
    <property type="molecule type" value="Genomic_DNA"/>
</dbReference>
<gene>
    <name evidence="6" type="ORF">OL234_07835</name>
</gene>
<dbReference type="Gene3D" id="2.70.98.30">
    <property type="entry name" value="Golgi alpha-mannosidase II, domain 4"/>
    <property type="match status" value="1"/>
</dbReference>
<dbReference type="Pfam" id="PF07748">
    <property type="entry name" value="Glyco_hydro_38C"/>
    <property type="match status" value="1"/>
</dbReference>
<evidence type="ECO:0000256" key="1">
    <source>
        <dbReference type="ARBA" id="ARBA00009792"/>
    </source>
</evidence>
<feature type="domain" description="Glycoside hydrolase family 38 central" evidence="5">
    <location>
        <begin position="268"/>
        <end position="346"/>
    </location>
</feature>
<comment type="similarity">
    <text evidence="1">Belongs to the glycosyl hydrolase 38 family.</text>
</comment>
<dbReference type="Proteomes" id="UP001179647">
    <property type="component" value="Chromosome"/>
</dbReference>
<dbReference type="RefSeq" id="WP_275468686.1">
    <property type="nucleotide sequence ID" value="NZ_CP110232.1"/>
</dbReference>
<dbReference type="Gene3D" id="1.20.1270.50">
    <property type="entry name" value="Glycoside hydrolase family 38, central domain"/>
    <property type="match status" value="1"/>
</dbReference>
<evidence type="ECO:0000259" key="5">
    <source>
        <dbReference type="SMART" id="SM00872"/>
    </source>
</evidence>
<dbReference type="InterPro" id="IPR011013">
    <property type="entry name" value="Gal_mutarotase_sf_dom"/>
</dbReference>
<dbReference type="InterPro" id="IPR027291">
    <property type="entry name" value="Glyco_hydro_38_N_sf"/>
</dbReference>
<dbReference type="AlphaFoldDB" id="A0AAF0I5B8"/>
<keyword evidence="2" id="KW-0479">Metal-binding</keyword>
<evidence type="ECO:0000256" key="4">
    <source>
        <dbReference type="ARBA" id="ARBA00023295"/>
    </source>
</evidence>
<dbReference type="InterPro" id="IPR015341">
    <property type="entry name" value="Glyco_hydro_38_cen"/>
</dbReference>
<keyword evidence="7" id="KW-1185">Reference proteome</keyword>
<dbReference type="SMART" id="SM00872">
    <property type="entry name" value="Alpha-mann_mid"/>
    <property type="match status" value="1"/>
</dbReference>
<dbReference type="GO" id="GO:0009313">
    <property type="term" value="P:oligosaccharide catabolic process"/>
    <property type="evidence" value="ECO:0007669"/>
    <property type="project" value="TreeGrafter"/>
</dbReference>